<dbReference type="Pfam" id="PF00005">
    <property type="entry name" value="ABC_tran"/>
    <property type="match status" value="1"/>
</dbReference>
<dbReference type="PROSITE" id="PS00211">
    <property type="entry name" value="ABC_TRANSPORTER_1"/>
    <property type="match status" value="1"/>
</dbReference>
<dbReference type="SMART" id="SM00382">
    <property type="entry name" value="AAA"/>
    <property type="match status" value="1"/>
</dbReference>
<keyword evidence="2" id="KW-0813">Transport</keyword>
<dbReference type="PROSITE" id="PS50893">
    <property type="entry name" value="ABC_TRANSPORTER_2"/>
    <property type="match status" value="1"/>
</dbReference>
<accession>A0A1M5DZU8</accession>
<dbReference type="AlphaFoldDB" id="A0A1M5DZU8"/>
<name>A0A1M5DZU8_9BACT</name>
<dbReference type="SUPFAM" id="SSF52540">
    <property type="entry name" value="P-loop containing nucleoside triphosphate hydrolases"/>
    <property type="match status" value="1"/>
</dbReference>
<protein>
    <submittedName>
        <fullName evidence="6">Peptide/nickel transport system ATP-binding protein</fullName>
    </submittedName>
</protein>
<reference evidence="7" key="1">
    <citation type="submission" date="2016-11" db="EMBL/GenBank/DDBJ databases">
        <authorList>
            <person name="Varghese N."/>
            <person name="Submissions S."/>
        </authorList>
    </citation>
    <scope>NUCLEOTIDE SEQUENCE [LARGE SCALE GENOMIC DNA]</scope>
    <source>
        <strain evidence="7">DSM 9756</strain>
    </source>
</reference>
<dbReference type="PANTHER" id="PTHR43776:SF7">
    <property type="entry name" value="D,D-DIPEPTIDE TRANSPORT ATP-BINDING PROTEIN DDPF-RELATED"/>
    <property type="match status" value="1"/>
</dbReference>
<keyword evidence="4 6" id="KW-0067">ATP-binding</keyword>
<dbReference type="RefSeq" id="WP_073040062.1">
    <property type="nucleotide sequence ID" value="NZ_FQVB01000025.1"/>
</dbReference>
<evidence type="ECO:0000256" key="3">
    <source>
        <dbReference type="ARBA" id="ARBA00022741"/>
    </source>
</evidence>
<dbReference type="NCBIfam" id="TIGR01727">
    <property type="entry name" value="oligo_HPY"/>
    <property type="match status" value="1"/>
</dbReference>
<dbReference type="InterPro" id="IPR003593">
    <property type="entry name" value="AAA+_ATPase"/>
</dbReference>
<evidence type="ECO:0000313" key="6">
    <source>
        <dbReference type="EMBL" id="SHF72404.1"/>
    </source>
</evidence>
<dbReference type="InterPro" id="IPR013563">
    <property type="entry name" value="Oligopep_ABC_C"/>
</dbReference>
<dbReference type="Gene3D" id="3.40.50.300">
    <property type="entry name" value="P-loop containing nucleotide triphosphate hydrolases"/>
    <property type="match status" value="1"/>
</dbReference>
<comment type="similarity">
    <text evidence="1">Belongs to the ABC transporter superfamily.</text>
</comment>
<evidence type="ECO:0000313" key="7">
    <source>
        <dbReference type="Proteomes" id="UP000184076"/>
    </source>
</evidence>
<evidence type="ECO:0000256" key="4">
    <source>
        <dbReference type="ARBA" id="ARBA00022840"/>
    </source>
</evidence>
<sequence>MKTLLQVDELKVHFPIKKGLLGRTVGYVYAVDGVSFTLREGETLGLVGESGCGKTTTGLGVLRLIPTTSGRILYNGEDIARVKAQRMRELRREMQIIFQDPYSSLNPRMTVNQILGDPMDTFGLYPGRQRSERIAFLLEKVGLSPEHGRRYPHEFSGGQRQRIGIARALALDPKIVIGDEPVSALDVSIQAQIINLLLDLQREFGLSYLLIAHDLAVVEYICDRVAVMYLGKIVEMGTYEQIYNHPKHPYTEALLSAVPIPDPKVTRRRILLQGDVPSPIHPPAGCHFHPRCPKRMDICDKERPPLTSLTGDHQVRCFLHA</sequence>
<dbReference type="FunFam" id="3.40.50.300:FF:000016">
    <property type="entry name" value="Oligopeptide ABC transporter ATP-binding component"/>
    <property type="match status" value="1"/>
</dbReference>
<dbReference type="CDD" id="cd03257">
    <property type="entry name" value="ABC_NikE_OppD_transporters"/>
    <property type="match status" value="1"/>
</dbReference>
<evidence type="ECO:0000256" key="2">
    <source>
        <dbReference type="ARBA" id="ARBA00022448"/>
    </source>
</evidence>
<keyword evidence="3" id="KW-0547">Nucleotide-binding</keyword>
<organism evidence="6 7">
    <name type="scientific">Desulfacinum infernum DSM 9756</name>
    <dbReference type="NCBI Taxonomy" id="1121391"/>
    <lineage>
        <taxon>Bacteria</taxon>
        <taxon>Pseudomonadati</taxon>
        <taxon>Thermodesulfobacteriota</taxon>
        <taxon>Syntrophobacteria</taxon>
        <taxon>Syntrophobacterales</taxon>
        <taxon>Syntrophobacteraceae</taxon>
        <taxon>Desulfacinum</taxon>
    </lineage>
</organism>
<keyword evidence="7" id="KW-1185">Reference proteome</keyword>
<dbReference type="InterPro" id="IPR027417">
    <property type="entry name" value="P-loop_NTPase"/>
</dbReference>
<dbReference type="GO" id="GO:0005524">
    <property type="term" value="F:ATP binding"/>
    <property type="evidence" value="ECO:0007669"/>
    <property type="project" value="UniProtKB-KW"/>
</dbReference>
<dbReference type="OrthoDB" id="9809450at2"/>
<dbReference type="STRING" id="1121391.SAMN02745206_02547"/>
<dbReference type="Proteomes" id="UP000184076">
    <property type="component" value="Unassembled WGS sequence"/>
</dbReference>
<dbReference type="GO" id="GO:0016887">
    <property type="term" value="F:ATP hydrolysis activity"/>
    <property type="evidence" value="ECO:0007669"/>
    <property type="project" value="InterPro"/>
</dbReference>
<dbReference type="NCBIfam" id="NF008453">
    <property type="entry name" value="PRK11308.1"/>
    <property type="match status" value="1"/>
</dbReference>
<dbReference type="Pfam" id="PF08352">
    <property type="entry name" value="oligo_HPY"/>
    <property type="match status" value="1"/>
</dbReference>
<evidence type="ECO:0000259" key="5">
    <source>
        <dbReference type="PROSITE" id="PS50893"/>
    </source>
</evidence>
<dbReference type="PANTHER" id="PTHR43776">
    <property type="entry name" value="TRANSPORT ATP-BINDING PROTEIN"/>
    <property type="match status" value="1"/>
</dbReference>
<dbReference type="GO" id="GO:0015833">
    <property type="term" value="P:peptide transport"/>
    <property type="evidence" value="ECO:0007669"/>
    <property type="project" value="InterPro"/>
</dbReference>
<evidence type="ECO:0000256" key="1">
    <source>
        <dbReference type="ARBA" id="ARBA00005417"/>
    </source>
</evidence>
<dbReference type="EMBL" id="FQVB01000025">
    <property type="protein sequence ID" value="SHF72404.1"/>
    <property type="molecule type" value="Genomic_DNA"/>
</dbReference>
<dbReference type="GO" id="GO:0055085">
    <property type="term" value="P:transmembrane transport"/>
    <property type="evidence" value="ECO:0007669"/>
    <property type="project" value="UniProtKB-ARBA"/>
</dbReference>
<dbReference type="InterPro" id="IPR050319">
    <property type="entry name" value="ABC_transp_ATP-bind"/>
</dbReference>
<proteinExistence type="inferred from homology"/>
<dbReference type="InterPro" id="IPR017871">
    <property type="entry name" value="ABC_transporter-like_CS"/>
</dbReference>
<feature type="domain" description="ABC transporter" evidence="5">
    <location>
        <begin position="16"/>
        <end position="255"/>
    </location>
</feature>
<dbReference type="InterPro" id="IPR003439">
    <property type="entry name" value="ABC_transporter-like_ATP-bd"/>
</dbReference>
<gene>
    <name evidence="6" type="ORF">SAMN02745206_02547</name>
</gene>